<protein>
    <submittedName>
        <fullName evidence="3">Uncharacterized protein</fullName>
    </submittedName>
</protein>
<keyword evidence="4" id="KW-1185">Reference proteome</keyword>
<sequence>MQPHSSRTCRRRRLMGTAQPSDRQTAEPIDDVSALAALSSETPILPSPLLTSTQLDWWEHLRVRVLGNTQSKSLTHPRHWGTIRRRRRRMFVHQILFAALSSETSAMLLHLLLVDDDVKNSVLGAALSSTHLLKTRVLSHDLYAIEDFSFQTSLSCSTPSRSLSRLPYSSKTSSLSSEYQLHPTLSNRQWWQ</sequence>
<evidence type="ECO:0000256" key="1">
    <source>
        <dbReference type="SAM" id="MobiDB-lite"/>
    </source>
</evidence>
<dbReference type="AlphaFoldDB" id="A0A369K166"/>
<dbReference type="InParanoid" id="A0A369K166"/>
<name>A0A369K166_HYPMA</name>
<gene>
    <name evidence="3" type="ORF">Hypma_004539</name>
</gene>
<comment type="caution">
    <text evidence="3">The sequence shown here is derived from an EMBL/GenBank/DDBJ whole genome shotgun (WGS) entry which is preliminary data.</text>
</comment>
<feature type="transmembrane region" description="Helical" evidence="2">
    <location>
        <begin position="91"/>
        <end position="113"/>
    </location>
</feature>
<accession>A0A369K166</accession>
<dbReference type="Proteomes" id="UP000076154">
    <property type="component" value="Unassembled WGS sequence"/>
</dbReference>
<dbReference type="EMBL" id="LUEZ02000017">
    <property type="protein sequence ID" value="RDB27240.1"/>
    <property type="molecule type" value="Genomic_DNA"/>
</dbReference>
<keyword evidence="2" id="KW-0472">Membrane</keyword>
<proteinExistence type="predicted"/>
<keyword evidence="2" id="KW-1133">Transmembrane helix</keyword>
<evidence type="ECO:0000313" key="4">
    <source>
        <dbReference type="Proteomes" id="UP000076154"/>
    </source>
</evidence>
<keyword evidence="2" id="KW-0812">Transmembrane</keyword>
<evidence type="ECO:0000256" key="2">
    <source>
        <dbReference type="SAM" id="Phobius"/>
    </source>
</evidence>
<feature type="region of interest" description="Disordered" evidence="1">
    <location>
        <begin position="1"/>
        <end position="27"/>
    </location>
</feature>
<evidence type="ECO:0000313" key="3">
    <source>
        <dbReference type="EMBL" id="RDB27240.1"/>
    </source>
</evidence>
<reference evidence="3" key="1">
    <citation type="submission" date="2018-04" db="EMBL/GenBank/DDBJ databases">
        <title>Whole genome sequencing of Hypsizygus marmoreus.</title>
        <authorList>
            <person name="Choi I.-G."/>
            <person name="Min B."/>
            <person name="Kim J.-G."/>
            <person name="Kim S."/>
            <person name="Oh Y.-L."/>
            <person name="Kong W.-S."/>
            <person name="Park H."/>
            <person name="Jeong J."/>
            <person name="Song E.-S."/>
        </authorList>
    </citation>
    <scope>NUCLEOTIDE SEQUENCE [LARGE SCALE GENOMIC DNA]</scope>
    <source>
        <strain evidence="3">51987-8</strain>
    </source>
</reference>
<organism evidence="3 4">
    <name type="scientific">Hypsizygus marmoreus</name>
    <name type="common">White beech mushroom</name>
    <name type="synonym">Agaricus marmoreus</name>
    <dbReference type="NCBI Taxonomy" id="39966"/>
    <lineage>
        <taxon>Eukaryota</taxon>
        <taxon>Fungi</taxon>
        <taxon>Dikarya</taxon>
        <taxon>Basidiomycota</taxon>
        <taxon>Agaricomycotina</taxon>
        <taxon>Agaricomycetes</taxon>
        <taxon>Agaricomycetidae</taxon>
        <taxon>Agaricales</taxon>
        <taxon>Tricholomatineae</taxon>
        <taxon>Lyophyllaceae</taxon>
        <taxon>Hypsizygus</taxon>
    </lineage>
</organism>